<evidence type="ECO:0000256" key="2">
    <source>
        <dbReference type="ARBA" id="ARBA00009279"/>
    </source>
</evidence>
<dbReference type="PANTHER" id="PTHR15207">
    <property type="entry name" value="NONSYNDROMIC HEARING IMPAIRMENT PROTEIN"/>
    <property type="match status" value="1"/>
</dbReference>
<keyword evidence="6" id="KW-1185">Reference proteome</keyword>
<dbReference type="RefSeq" id="XP_028326593.1">
    <property type="nucleotide sequence ID" value="XM_028470792.1"/>
</dbReference>
<organism evidence="5 6">
    <name type="scientific">Gouania willdenowi</name>
    <name type="common">Blunt-snouted clingfish</name>
    <name type="synonym">Lepadogaster willdenowi</name>
    <dbReference type="NCBI Taxonomy" id="441366"/>
    <lineage>
        <taxon>Eukaryota</taxon>
        <taxon>Metazoa</taxon>
        <taxon>Chordata</taxon>
        <taxon>Craniata</taxon>
        <taxon>Vertebrata</taxon>
        <taxon>Euteleostomi</taxon>
        <taxon>Actinopterygii</taxon>
        <taxon>Neopterygii</taxon>
        <taxon>Teleostei</taxon>
        <taxon>Neoteleostei</taxon>
        <taxon>Acanthomorphata</taxon>
        <taxon>Ovalentaria</taxon>
        <taxon>Blenniimorphae</taxon>
        <taxon>Blenniiformes</taxon>
        <taxon>Gobiesocoidei</taxon>
        <taxon>Gobiesocidae</taxon>
        <taxon>Gobiesocinae</taxon>
        <taxon>Gouania</taxon>
    </lineage>
</organism>
<gene>
    <name evidence="5" type="primary">gsdmeb</name>
</gene>
<protein>
    <recommendedName>
        <fullName evidence="4">Gasdermin pore forming domain-containing protein</fullName>
    </recommendedName>
</protein>
<reference evidence="5" key="1">
    <citation type="submission" date="2020-06" db="EMBL/GenBank/DDBJ databases">
        <authorList>
            <consortium name="Wellcome Sanger Institute Data Sharing"/>
        </authorList>
    </citation>
    <scope>NUCLEOTIDE SEQUENCE [LARGE SCALE GENOMIC DNA]</scope>
</reference>
<reference evidence="5" key="2">
    <citation type="submission" date="2025-08" db="UniProtKB">
        <authorList>
            <consortium name="Ensembl"/>
        </authorList>
    </citation>
    <scope>IDENTIFICATION</scope>
</reference>
<dbReference type="OrthoDB" id="8815334at2759"/>
<dbReference type="Pfam" id="PF04598">
    <property type="entry name" value="Gasdermin"/>
    <property type="match status" value="1"/>
</dbReference>
<keyword evidence="3" id="KW-0472">Membrane</keyword>
<evidence type="ECO:0000313" key="6">
    <source>
        <dbReference type="Proteomes" id="UP000694680"/>
    </source>
</evidence>
<feature type="domain" description="Gasdermin pore forming" evidence="4">
    <location>
        <begin position="1"/>
        <end position="244"/>
    </location>
</feature>
<accession>A0A8C5GA35</accession>
<evidence type="ECO:0000313" key="5">
    <source>
        <dbReference type="Ensembl" id="ENSGWIP00000025941.1"/>
    </source>
</evidence>
<dbReference type="Proteomes" id="UP000694680">
    <property type="component" value="Chromosome 16"/>
</dbReference>
<comment type="similarity">
    <text evidence="2">Belongs to the gasdermin family.</text>
</comment>
<dbReference type="GO" id="GO:0005737">
    <property type="term" value="C:cytoplasm"/>
    <property type="evidence" value="ECO:0007669"/>
    <property type="project" value="TreeGrafter"/>
</dbReference>
<dbReference type="PANTHER" id="PTHR15207:SF3">
    <property type="entry name" value="DEAFNESS, AUTOSOMAL DOMINANT 5-RELATED"/>
    <property type="match status" value="1"/>
</dbReference>
<dbReference type="CTD" id="335722"/>
<dbReference type="GeneID" id="114478022"/>
<dbReference type="AlphaFoldDB" id="A0A8C5GA35"/>
<evidence type="ECO:0000259" key="4">
    <source>
        <dbReference type="Pfam" id="PF04598"/>
    </source>
</evidence>
<dbReference type="Ensembl" id="ENSGWIT00000028326.1">
    <property type="protein sequence ID" value="ENSGWIP00000025941.1"/>
    <property type="gene ID" value="ENSGWIG00000013616.1"/>
</dbReference>
<dbReference type="GO" id="GO:0012501">
    <property type="term" value="P:programmed cell death"/>
    <property type="evidence" value="ECO:0007669"/>
    <property type="project" value="InterPro"/>
</dbReference>
<name>A0A8C5GA35_GOUWI</name>
<dbReference type="GO" id="GO:0012505">
    <property type="term" value="C:endomembrane system"/>
    <property type="evidence" value="ECO:0007669"/>
    <property type="project" value="UniProtKB-SubCell"/>
</dbReference>
<comment type="subcellular location">
    <subcellularLocation>
        <location evidence="1">Endomembrane system</location>
    </subcellularLocation>
</comment>
<reference evidence="5" key="3">
    <citation type="submission" date="2025-09" db="UniProtKB">
        <authorList>
            <consortium name="Ensembl"/>
        </authorList>
    </citation>
    <scope>IDENTIFICATION</scope>
</reference>
<dbReference type="InterPro" id="IPR040460">
    <property type="entry name" value="Gasdermin_pore"/>
</dbReference>
<evidence type="ECO:0000256" key="1">
    <source>
        <dbReference type="ARBA" id="ARBA00004308"/>
    </source>
</evidence>
<proteinExistence type="inferred from homology"/>
<dbReference type="InterPro" id="IPR042377">
    <property type="entry name" value="GSDME"/>
</dbReference>
<evidence type="ECO:0000256" key="3">
    <source>
        <dbReference type="ARBA" id="ARBA00023136"/>
    </source>
</evidence>
<sequence>MFAIATRNFVEEVDSGGCLVPVCSLNDSVTVLTVVVKRRRFWFWQRPKYQPTDFTLNDLLTGDTPIKPVVAETDFIKYSGTFGDNVQGNVDASFINSSVKVEGKDSSKLQSLFGSLKKEEVDVQKLLRDCKDRVLDMSHCLILQAKEKHRRVFGVVKERIVTTQPCSVIEDVQQGGECGGSLAPCGPKYSKVLLKENGSLSKDSNVTMEIPTHTTIAYGLIELEVKQDGHFKLCLMSDTTGGFQTDGPVREVGAPEYSCDNSLIHKELELLSDHFLQLSSLPSSIRSSLLQQITELMQDGAAVGALQHVLNHMSEGYKPESAIDARQQNIRAVVELLEQTGQSGQSSSVLAAVQLMSSVLEEMKTACLADLRGCCDPKVLQTLELLVQCVCGSGQMPLSKVDLTKDMWEKTEHLFACSNVCLKKDRNVIMTEINPQPGHHPLLLCVAVKCLVSLAHGL</sequence>